<accession>C8PHD8</accession>
<dbReference type="Proteomes" id="UP000005709">
    <property type="component" value="Unassembled WGS sequence"/>
</dbReference>
<organism evidence="1 2">
    <name type="scientific">Campylobacter gracilis RM3268</name>
    <dbReference type="NCBI Taxonomy" id="553220"/>
    <lineage>
        <taxon>Bacteria</taxon>
        <taxon>Pseudomonadati</taxon>
        <taxon>Campylobacterota</taxon>
        <taxon>Epsilonproteobacteria</taxon>
        <taxon>Campylobacterales</taxon>
        <taxon>Campylobacteraceae</taxon>
        <taxon>Campylobacter</taxon>
    </lineage>
</organism>
<proteinExistence type="predicted"/>
<dbReference type="AlphaFoldDB" id="C8PHD8"/>
<evidence type="ECO:0000313" key="1">
    <source>
        <dbReference type="EMBL" id="EEV17552.1"/>
    </source>
</evidence>
<comment type="caution">
    <text evidence="1">The sequence shown here is derived from an EMBL/GenBank/DDBJ whole genome shotgun (WGS) entry which is preliminary data.</text>
</comment>
<name>C8PHD8_9BACT</name>
<gene>
    <name evidence="1" type="ORF">CAMGR0001_0383</name>
</gene>
<sequence length="39" mass="4303">METPPLALTCAPIRFILPPKFYFAPPAANFINPSCARIL</sequence>
<evidence type="ECO:0000313" key="2">
    <source>
        <dbReference type="Proteomes" id="UP000005709"/>
    </source>
</evidence>
<protein>
    <submittedName>
        <fullName evidence="1">Uncharacterized protein</fullName>
    </submittedName>
</protein>
<keyword evidence="2" id="KW-1185">Reference proteome</keyword>
<reference evidence="1 2" key="1">
    <citation type="submission" date="2009-07" db="EMBL/GenBank/DDBJ databases">
        <authorList>
            <person name="Madupu R."/>
            <person name="Sebastian Y."/>
            <person name="Durkin A.S."/>
            <person name="Torralba M."/>
            <person name="Methe B."/>
            <person name="Sutton G.G."/>
            <person name="Strausberg R.L."/>
            <person name="Nelson K.E."/>
        </authorList>
    </citation>
    <scope>NUCLEOTIDE SEQUENCE [LARGE SCALE GENOMIC DNA]</scope>
    <source>
        <strain evidence="1 2">RM3268</strain>
    </source>
</reference>
<dbReference type="EMBL" id="ACYG01000024">
    <property type="protein sequence ID" value="EEV17552.1"/>
    <property type="molecule type" value="Genomic_DNA"/>
</dbReference>